<dbReference type="PANTHER" id="PTHR35563">
    <property type="entry name" value="BARREL METAL-DEPENDENT HYDROLASE, PUTATIVE (AFU_ORTHOLOGUE AFUA_1G16240)-RELATED"/>
    <property type="match status" value="1"/>
</dbReference>
<name>A0A379KPW3_PSEPU</name>
<dbReference type="AlphaFoldDB" id="A0A379KPW3"/>
<organism evidence="2 3">
    <name type="scientific">Pseudomonas putida</name>
    <name type="common">Arthrobacter siderocapsulatus</name>
    <dbReference type="NCBI Taxonomy" id="303"/>
    <lineage>
        <taxon>Bacteria</taxon>
        <taxon>Pseudomonadati</taxon>
        <taxon>Pseudomonadota</taxon>
        <taxon>Gammaproteobacteria</taxon>
        <taxon>Pseudomonadales</taxon>
        <taxon>Pseudomonadaceae</taxon>
        <taxon>Pseudomonas</taxon>
    </lineage>
</organism>
<dbReference type="SUPFAM" id="SSF51556">
    <property type="entry name" value="Metallo-dependent hydrolases"/>
    <property type="match status" value="1"/>
</dbReference>
<dbReference type="InterPro" id="IPR052358">
    <property type="entry name" value="Aro_Compnd_Degr_Hydrolases"/>
</dbReference>
<dbReference type="InterPro" id="IPR006680">
    <property type="entry name" value="Amidohydro-rel"/>
</dbReference>
<dbReference type="EMBL" id="UGUY01000001">
    <property type="protein sequence ID" value="SUD69515.1"/>
    <property type="molecule type" value="Genomic_DNA"/>
</dbReference>
<dbReference type="Proteomes" id="UP000254602">
    <property type="component" value="Unassembled WGS sequence"/>
</dbReference>
<gene>
    <name evidence="2" type="ORF">NCTC7914_03659</name>
</gene>
<evidence type="ECO:0000313" key="3">
    <source>
        <dbReference type="Proteomes" id="UP000254602"/>
    </source>
</evidence>
<evidence type="ECO:0000259" key="1">
    <source>
        <dbReference type="Pfam" id="PF04909"/>
    </source>
</evidence>
<protein>
    <submittedName>
        <fullName evidence="2">Amidohydrolase 2</fullName>
    </submittedName>
</protein>
<accession>A0A379KPW3</accession>
<dbReference type="InterPro" id="IPR032466">
    <property type="entry name" value="Metal_Hydrolase"/>
</dbReference>
<dbReference type="Pfam" id="PF04909">
    <property type="entry name" value="Amidohydro_2"/>
    <property type="match status" value="1"/>
</dbReference>
<dbReference type="GO" id="GO:0016787">
    <property type="term" value="F:hydrolase activity"/>
    <property type="evidence" value="ECO:0007669"/>
    <property type="project" value="UniProtKB-KW"/>
</dbReference>
<dbReference type="Gene3D" id="3.20.20.140">
    <property type="entry name" value="Metal-dependent hydrolases"/>
    <property type="match status" value="1"/>
</dbReference>
<sequence length="313" mass="34826">MYERYRYARSIVNPGKSPLVANNNKICRQAQWRLKEPPLNIFDEPKIDCHNHLFDPARFAYHPDAPYTPSGQEVAPLEQFNQVMDAYGVRHALLVGPNSGYHTDNRCLLHALASGQGRFKGIAVVDRHISLEQLAALHEQGVVGVAFNPAMYGVASLHDVGPLFGKLAELGLFAQIQVCEDQLVELLGLIERSAVRVLIDHCGRPDAAAGTQQAGFQALLRLARHGRACVKLSGMQKFAATAALHAQSSAFVHELIHAFGPQACVWGSDWPFIRQQTRVDYGPLLKLAERLMPDPHLRRTIMWDTPRRLFGFA</sequence>
<proteinExistence type="predicted"/>
<evidence type="ECO:0000313" key="2">
    <source>
        <dbReference type="EMBL" id="SUD69515.1"/>
    </source>
</evidence>
<feature type="domain" description="Amidohydrolase-related" evidence="1">
    <location>
        <begin position="47"/>
        <end position="312"/>
    </location>
</feature>
<reference evidence="2 3" key="1">
    <citation type="submission" date="2018-06" db="EMBL/GenBank/DDBJ databases">
        <authorList>
            <consortium name="Pathogen Informatics"/>
            <person name="Doyle S."/>
        </authorList>
    </citation>
    <scope>NUCLEOTIDE SEQUENCE [LARGE SCALE GENOMIC DNA]</scope>
    <source>
        <strain evidence="2 3">NCTC7914</strain>
    </source>
</reference>
<keyword evidence="2" id="KW-0378">Hydrolase</keyword>
<dbReference type="PANTHER" id="PTHR35563:SF2">
    <property type="entry name" value="BARREL METAL-DEPENDENT HYDROLASE, PUTATIVE (AFU_ORTHOLOGUE AFUA_1G16240)-RELATED"/>
    <property type="match status" value="1"/>
</dbReference>